<evidence type="ECO:0000256" key="7">
    <source>
        <dbReference type="PROSITE-ProRule" id="PRU10141"/>
    </source>
</evidence>
<keyword evidence="9" id="KW-1133">Transmembrane helix</keyword>
<dbReference type="InterPro" id="IPR011009">
    <property type="entry name" value="Kinase-like_dom_sf"/>
</dbReference>
<keyword evidence="3 11" id="KW-0808">Transferase</keyword>
<dbReference type="Pfam" id="PF00069">
    <property type="entry name" value="Pkinase"/>
    <property type="match status" value="1"/>
</dbReference>
<evidence type="ECO:0000313" key="12">
    <source>
        <dbReference type="Proteomes" id="UP000578112"/>
    </source>
</evidence>
<name>A0A7W7MR25_9ACTN</name>
<feature type="domain" description="Protein kinase" evidence="10">
    <location>
        <begin position="12"/>
        <end position="269"/>
    </location>
</feature>
<feature type="compositionally biased region" description="Pro residues" evidence="8">
    <location>
        <begin position="275"/>
        <end position="306"/>
    </location>
</feature>
<protein>
    <recommendedName>
        <fullName evidence="1">non-specific serine/threonine protein kinase</fullName>
        <ecNumber evidence="1">2.7.11.1</ecNumber>
    </recommendedName>
</protein>
<proteinExistence type="predicted"/>
<dbReference type="AlphaFoldDB" id="A0A7W7MR25"/>
<dbReference type="SMART" id="SM00220">
    <property type="entry name" value="S_TKc"/>
    <property type="match status" value="1"/>
</dbReference>
<dbReference type="InterPro" id="IPR008271">
    <property type="entry name" value="Ser/Thr_kinase_AS"/>
</dbReference>
<dbReference type="EC" id="2.7.11.1" evidence="1"/>
<keyword evidence="12" id="KW-1185">Reference proteome</keyword>
<evidence type="ECO:0000256" key="5">
    <source>
        <dbReference type="ARBA" id="ARBA00022777"/>
    </source>
</evidence>
<evidence type="ECO:0000256" key="3">
    <source>
        <dbReference type="ARBA" id="ARBA00022679"/>
    </source>
</evidence>
<keyword evidence="6 7" id="KW-0067">ATP-binding</keyword>
<dbReference type="PANTHER" id="PTHR43289:SF6">
    <property type="entry name" value="SERINE_THREONINE-PROTEIN KINASE NEKL-3"/>
    <property type="match status" value="1"/>
</dbReference>
<reference evidence="11 12" key="1">
    <citation type="submission" date="2020-08" db="EMBL/GenBank/DDBJ databases">
        <title>Sequencing the genomes of 1000 actinobacteria strains.</title>
        <authorList>
            <person name="Klenk H.-P."/>
        </authorList>
    </citation>
    <scope>NUCLEOTIDE SEQUENCE [LARGE SCALE GENOMIC DNA]</scope>
    <source>
        <strain evidence="11 12">DSM 43149</strain>
    </source>
</reference>
<feature type="binding site" evidence="7">
    <location>
        <position position="41"/>
    </location>
    <ligand>
        <name>ATP</name>
        <dbReference type="ChEBI" id="CHEBI:30616"/>
    </ligand>
</feature>
<organism evidence="11 12">
    <name type="scientific">Actinoplanes digitatis</name>
    <dbReference type="NCBI Taxonomy" id="1868"/>
    <lineage>
        <taxon>Bacteria</taxon>
        <taxon>Bacillati</taxon>
        <taxon>Actinomycetota</taxon>
        <taxon>Actinomycetes</taxon>
        <taxon>Micromonosporales</taxon>
        <taxon>Micromonosporaceae</taxon>
        <taxon>Actinoplanes</taxon>
    </lineage>
</organism>
<keyword evidence="9" id="KW-0812">Transmembrane</keyword>
<dbReference type="GO" id="GO:0005524">
    <property type="term" value="F:ATP binding"/>
    <property type="evidence" value="ECO:0007669"/>
    <property type="project" value="UniProtKB-UniRule"/>
</dbReference>
<dbReference type="InterPro" id="IPR000719">
    <property type="entry name" value="Prot_kinase_dom"/>
</dbReference>
<accession>A0A7W7MR25</accession>
<dbReference type="SUPFAM" id="SSF56112">
    <property type="entry name" value="Protein kinase-like (PK-like)"/>
    <property type="match status" value="1"/>
</dbReference>
<keyword evidence="4 7" id="KW-0547">Nucleotide-binding</keyword>
<evidence type="ECO:0000313" key="11">
    <source>
        <dbReference type="EMBL" id="MBB4763024.1"/>
    </source>
</evidence>
<evidence type="ECO:0000256" key="1">
    <source>
        <dbReference type="ARBA" id="ARBA00012513"/>
    </source>
</evidence>
<dbReference type="EMBL" id="JACHNH010000001">
    <property type="protein sequence ID" value="MBB4763024.1"/>
    <property type="molecule type" value="Genomic_DNA"/>
</dbReference>
<dbReference type="PANTHER" id="PTHR43289">
    <property type="entry name" value="MITOGEN-ACTIVATED PROTEIN KINASE KINASE KINASE 20-RELATED"/>
    <property type="match status" value="1"/>
</dbReference>
<dbReference type="PROSITE" id="PS00107">
    <property type="entry name" value="PROTEIN_KINASE_ATP"/>
    <property type="match status" value="1"/>
</dbReference>
<dbReference type="PROSITE" id="PS00108">
    <property type="entry name" value="PROTEIN_KINASE_ST"/>
    <property type="match status" value="1"/>
</dbReference>
<dbReference type="Gene3D" id="1.10.510.10">
    <property type="entry name" value="Transferase(Phosphotransferase) domain 1"/>
    <property type="match status" value="1"/>
</dbReference>
<dbReference type="PROSITE" id="PS50011">
    <property type="entry name" value="PROTEIN_KINASE_DOM"/>
    <property type="match status" value="1"/>
</dbReference>
<dbReference type="Gene3D" id="3.30.200.20">
    <property type="entry name" value="Phosphorylase Kinase, domain 1"/>
    <property type="match status" value="1"/>
</dbReference>
<evidence type="ECO:0000256" key="2">
    <source>
        <dbReference type="ARBA" id="ARBA00022527"/>
    </source>
</evidence>
<feature type="region of interest" description="Disordered" evidence="8">
    <location>
        <begin position="269"/>
        <end position="329"/>
    </location>
</feature>
<sequence length="591" mass="59999">MLHSGLKLGGRYRLDARIGAGGMGEVWRAFDEVLGRVVAVKAMLPEVADQPDFARRFLVEAKSMASVNHAAVASIHDFGRSDGITFLVMEFIDGESLSQALGRAGRLGAADTMRLVAQAADGLQAVHDRGIVHRDIKPANLLVRRDGSLLITDFGISRTQDGTHLTVSGAILGTPTYLSPEQVLGRPATGLSDVYSLGLAAYECLAGQRPFSGENPYAVALQRLQAGPPPLGGDVPRPVAQVIERALAIEPADRWGSAAEFAAAARAALHGPAGQPSPPAGWSPPPQPQSWSRTPPPAHQPWPPAAAAPGSVAPGYATPSSGAPGSGARGYATPGSGAAGYATPGSGAPGYATPGSGAPGYATPGSGAAGYATPGSGAGGFGASASGSAVVAPAVDRPAVGQPAVDRPAAAPGRRPARRLVVVALLLVTVVVGGVTVWQIFGKAAPNPGPADASGPRASTAAETPGFAPCGPVLCPVEPLCWGGLTASSGKAAPPWPTDCAQTHVWETFAAIPLPASAARTREDELIQNSAVAAACLPALMTSRSRDRSATAEWVSEAWPIQVGGAGPRLIHCLAQPQGENRERKGAAFRS</sequence>
<gene>
    <name evidence="11" type="ORF">BJ971_003580</name>
</gene>
<feature type="compositionally biased region" description="Low complexity" evidence="8">
    <location>
        <begin position="307"/>
        <end position="323"/>
    </location>
</feature>
<dbReference type="FunFam" id="1.10.510.10:FF:000021">
    <property type="entry name" value="Serine/threonine protein kinase"/>
    <property type="match status" value="1"/>
</dbReference>
<keyword evidence="9" id="KW-0472">Membrane</keyword>
<feature type="transmembrane region" description="Helical" evidence="9">
    <location>
        <begin position="420"/>
        <end position="441"/>
    </location>
</feature>
<keyword evidence="2" id="KW-0723">Serine/threonine-protein kinase</keyword>
<comment type="caution">
    <text evidence="11">The sequence shown here is derived from an EMBL/GenBank/DDBJ whole genome shotgun (WGS) entry which is preliminary data.</text>
</comment>
<evidence type="ECO:0000256" key="8">
    <source>
        <dbReference type="SAM" id="MobiDB-lite"/>
    </source>
</evidence>
<evidence type="ECO:0000256" key="9">
    <source>
        <dbReference type="SAM" id="Phobius"/>
    </source>
</evidence>
<dbReference type="CDD" id="cd14014">
    <property type="entry name" value="STKc_PknB_like"/>
    <property type="match status" value="1"/>
</dbReference>
<keyword evidence="5 11" id="KW-0418">Kinase</keyword>
<evidence type="ECO:0000259" key="10">
    <source>
        <dbReference type="PROSITE" id="PS50011"/>
    </source>
</evidence>
<evidence type="ECO:0000256" key="4">
    <source>
        <dbReference type="ARBA" id="ARBA00022741"/>
    </source>
</evidence>
<dbReference type="InterPro" id="IPR017441">
    <property type="entry name" value="Protein_kinase_ATP_BS"/>
</dbReference>
<dbReference type="Proteomes" id="UP000578112">
    <property type="component" value="Unassembled WGS sequence"/>
</dbReference>
<dbReference type="GO" id="GO:0004674">
    <property type="term" value="F:protein serine/threonine kinase activity"/>
    <property type="evidence" value="ECO:0007669"/>
    <property type="project" value="UniProtKB-KW"/>
</dbReference>
<evidence type="ECO:0000256" key="6">
    <source>
        <dbReference type="ARBA" id="ARBA00022840"/>
    </source>
</evidence>